<keyword evidence="1" id="KW-0472">Membrane</keyword>
<dbReference type="RefSeq" id="WP_108602525.1">
    <property type="nucleotide sequence ID" value="NZ_CP026604.1"/>
</dbReference>
<keyword evidence="1" id="KW-1133">Transmembrane helix</keyword>
<dbReference type="Proteomes" id="UP000244441">
    <property type="component" value="Chromosome"/>
</dbReference>
<dbReference type="EMBL" id="CP026604">
    <property type="protein sequence ID" value="AWB66462.1"/>
    <property type="molecule type" value="Genomic_DNA"/>
</dbReference>
<keyword evidence="1" id="KW-0812">Transmembrane</keyword>
<evidence type="ECO:0000256" key="1">
    <source>
        <dbReference type="SAM" id="Phobius"/>
    </source>
</evidence>
<protein>
    <recommendedName>
        <fullName evidence="4">CorA-like Mg2+ transporter protein</fullName>
    </recommendedName>
</protein>
<feature type="transmembrane region" description="Helical" evidence="1">
    <location>
        <begin position="208"/>
        <end position="228"/>
    </location>
</feature>
<keyword evidence="3" id="KW-1185">Reference proteome</keyword>
<reference evidence="2 3" key="1">
    <citation type="submission" date="2018-01" db="EMBL/GenBank/DDBJ databases">
        <title>Genome sequence of a Cantenovulum-like bacteria.</title>
        <authorList>
            <person name="Tan W.R."/>
            <person name="Lau N.-S."/>
            <person name="Go F."/>
            <person name="Amirul A.-A.A."/>
        </authorList>
    </citation>
    <scope>NUCLEOTIDE SEQUENCE [LARGE SCALE GENOMIC DNA]</scope>
    <source>
        <strain evidence="2 3">CCB-QB4</strain>
    </source>
</reference>
<dbReference type="AlphaFoldDB" id="A0A2S0VQK5"/>
<evidence type="ECO:0000313" key="2">
    <source>
        <dbReference type="EMBL" id="AWB66462.1"/>
    </source>
</evidence>
<evidence type="ECO:0008006" key="4">
    <source>
        <dbReference type="Google" id="ProtNLM"/>
    </source>
</evidence>
<accession>A0A2S0VQK5</accession>
<name>A0A2S0VQK5_9ALTE</name>
<dbReference type="KEGG" id="cate:C2869_08490"/>
<evidence type="ECO:0000313" key="3">
    <source>
        <dbReference type="Proteomes" id="UP000244441"/>
    </source>
</evidence>
<sequence>MLPRKWDVDSRILARLGKSVGKQRVISENGQHLLILHALPDKSDKQREGVFFWCNAAGEWQSTLRGRGLAPLMEHIASFAQKEVELEKTYQQAQSAKTYFQLVEQIAPVLRAVKNMCSTLQSAREQIGDELIDFRNQAEELQRTFELLYQDCQHGLEYAMARKAEEQSELQRKALLAGHRLNILMAVFLPLTALASLLAMQIPDSLEQLFSLGFVSALIIGLGLGLLLRSWVTKTQPQVE</sequence>
<proteinExistence type="predicted"/>
<gene>
    <name evidence="2" type="ORF">C2869_08490</name>
</gene>
<organism evidence="2 3">
    <name type="scientific">Saccharobesus litoralis</name>
    <dbReference type="NCBI Taxonomy" id="2172099"/>
    <lineage>
        <taxon>Bacteria</taxon>
        <taxon>Pseudomonadati</taxon>
        <taxon>Pseudomonadota</taxon>
        <taxon>Gammaproteobacteria</taxon>
        <taxon>Alteromonadales</taxon>
        <taxon>Alteromonadaceae</taxon>
        <taxon>Saccharobesus</taxon>
    </lineage>
</organism>
<dbReference type="OrthoDB" id="192288at2"/>
<feature type="transmembrane region" description="Helical" evidence="1">
    <location>
        <begin position="181"/>
        <end position="202"/>
    </location>
</feature>